<accession>A0A347ZPV1</accession>
<evidence type="ECO:0008006" key="3">
    <source>
        <dbReference type="Google" id="ProtNLM"/>
    </source>
</evidence>
<sequence length="211" mass="21618">MASGNIDLASLFKQVSKAVAQNQDSLNEADTYNHDHGDHMVEIFEVITQAMKDKKSADPADQLEYAAKLLREKSSSGSATIYADGLKNAAKQVTGKDLDAGSVISILQSVLGASTETKSTGAASSDMLGSLLGQLTGSSSGESGDGLDMGDLLSAGMNYMSAKQSGKSDLEAITGAILSSSQVASGSTARSQSSEIVASTLLNALSGMLNK</sequence>
<dbReference type="RefSeq" id="WP_116226249.1">
    <property type="nucleotide sequence ID" value="NZ_AP018437.1"/>
</dbReference>
<reference evidence="1 2" key="1">
    <citation type="submission" date="2018-08" db="EMBL/GenBank/DDBJ databases">
        <title>Genomic Encyclopedia of Type Strains, Phase IV (KMG-IV): sequencing the most valuable type-strain genomes for metagenomic binning, comparative biology and taxonomic classification.</title>
        <authorList>
            <person name="Goeker M."/>
        </authorList>
    </citation>
    <scope>NUCLEOTIDE SEQUENCE [LARGE SCALE GENOMIC DNA]</scope>
    <source>
        <strain evidence="1 2">DSM 23923</strain>
    </source>
</reference>
<dbReference type="AlphaFoldDB" id="A0A347ZPV1"/>
<dbReference type="EMBL" id="QUMS01000006">
    <property type="protein sequence ID" value="REG04653.1"/>
    <property type="molecule type" value="Genomic_DNA"/>
</dbReference>
<protein>
    <recommendedName>
        <fullName evidence="3">Dihydroxyacetone kinase-like protein</fullName>
    </recommendedName>
</protein>
<dbReference type="Proteomes" id="UP000256388">
    <property type="component" value="Unassembled WGS sequence"/>
</dbReference>
<dbReference type="GO" id="GO:0004371">
    <property type="term" value="F:glycerone kinase activity"/>
    <property type="evidence" value="ECO:0007669"/>
    <property type="project" value="InterPro"/>
</dbReference>
<dbReference type="OrthoDB" id="165753at2"/>
<name>A0A347ZPV1_9CHLR</name>
<proteinExistence type="predicted"/>
<evidence type="ECO:0000313" key="2">
    <source>
        <dbReference type="Proteomes" id="UP000256388"/>
    </source>
</evidence>
<dbReference type="SUPFAM" id="SSF101473">
    <property type="entry name" value="DhaL-like"/>
    <property type="match status" value="1"/>
</dbReference>
<dbReference type="InterPro" id="IPR036117">
    <property type="entry name" value="DhaL_dom_sf"/>
</dbReference>
<comment type="caution">
    <text evidence="1">The sequence shown here is derived from an EMBL/GenBank/DDBJ whole genome shotgun (WGS) entry which is preliminary data.</text>
</comment>
<evidence type="ECO:0000313" key="1">
    <source>
        <dbReference type="EMBL" id="REG04653.1"/>
    </source>
</evidence>
<organism evidence="1 2">
    <name type="scientific">Pelolinea submarina</name>
    <dbReference type="NCBI Taxonomy" id="913107"/>
    <lineage>
        <taxon>Bacteria</taxon>
        <taxon>Bacillati</taxon>
        <taxon>Chloroflexota</taxon>
        <taxon>Anaerolineae</taxon>
        <taxon>Anaerolineales</taxon>
        <taxon>Anaerolineaceae</taxon>
        <taxon>Pelolinea</taxon>
    </lineage>
</organism>
<dbReference type="Gene3D" id="1.25.40.340">
    <property type="match status" value="1"/>
</dbReference>
<keyword evidence="2" id="KW-1185">Reference proteome</keyword>
<gene>
    <name evidence="1" type="ORF">DFR64_3001</name>
</gene>
<dbReference type="GO" id="GO:0006071">
    <property type="term" value="P:glycerol metabolic process"/>
    <property type="evidence" value="ECO:0007669"/>
    <property type="project" value="InterPro"/>
</dbReference>